<dbReference type="PROSITE" id="PS50003">
    <property type="entry name" value="PH_DOMAIN"/>
    <property type="match status" value="2"/>
</dbReference>
<dbReference type="CDD" id="cd01236">
    <property type="entry name" value="PH_RIP"/>
    <property type="match status" value="1"/>
</dbReference>
<feature type="coiled-coil region" evidence="1">
    <location>
        <begin position="796"/>
        <end position="879"/>
    </location>
</feature>
<organism evidence="4 5">
    <name type="scientific">Scophthalmus maximus</name>
    <name type="common">Turbot</name>
    <name type="synonym">Psetta maxima</name>
    <dbReference type="NCBI Taxonomy" id="52904"/>
    <lineage>
        <taxon>Eukaryota</taxon>
        <taxon>Metazoa</taxon>
        <taxon>Chordata</taxon>
        <taxon>Craniata</taxon>
        <taxon>Vertebrata</taxon>
        <taxon>Euteleostomi</taxon>
        <taxon>Actinopterygii</taxon>
        <taxon>Neopterygii</taxon>
        <taxon>Teleostei</taxon>
        <taxon>Neoteleostei</taxon>
        <taxon>Acanthomorphata</taxon>
        <taxon>Carangaria</taxon>
        <taxon>Pleuronectiformes</taxon>
        <taxon>Pleuronectoidei</taxon>
        <taxon>Scophthalmidae</taxon>
        <taxon>Scophthalmus</taxon>
    </lineage>
</organism>
<dbReference type="InterPro" id="IPR052223">
    <property type="entry name" value="Actin_Cytoskeleton_Reg"/>
</dbReference>
<evidence type="ECO:0000256" key="2">
    <source>
        <dbReference type="SAM" id="MobiDB-lite"/>
    </source>
</evidence>
<feature type="region of interest" description="Disordered" evidence="2">
    <location>
        <begin position="1212"/>
        <end position="1234"/>
    </location>
</feature>
<dbReference type="PANTHER" id="PTHR17271:SF9">
    <property type="entry name" value="MYOSIN PHOSPHATASE RHO-INTERACTING PROTEIN"/>
    <property type="match status" value="1"/>
</dbReference>
<sequence length="2316" mass="264806">MSAASDNPCRKFQANIFNKSKCQNCFRPRESHSLNDEDLNQAKPMYGGWLLLAPEGTNFDNPLHRSRKWQRRFFILYEHGLLRYALDEMPSTLPQGTINMNQCSDVIDGESRTGQKNSLCILTSEKEHFIRAECKEIINGWQEALTVYPRTNKQNQKKKRKVDAPTHQEPGPAKVTVTSSSSSSGGSIPCLPSSIASAERVPMSRASLWQEESRWSRATIPCSRSASCLNGGTMSTGRKVRVESGYFSLEKTKSEPSPQSAQHSQPPQPPQHLPLSFSASSSLGALSPRYYSESEPQTSPCQPSQDPLPSPGALVSPSYSTIRSANSVGFGGGRVGRSGREYSSLSDVPRARRLSYREAFRSDKKRQELRARTRSPGREEVARLFGEERRRPQIIGRFEEGQPVEQMDTSSSSEPSANTGLIQRQGRSERRCLANKHLLYIISHHSGLCPLQPDLLNFKKGWMTKLYDDGMWKKHWFVLTDQSLRYYKDSIAEEASELDGEVDLSTCYDVKEFPVQRNYGFQILCKEGACTLSAMTSGIRRNWIQAILKNVRPTIAPDVTRSLPDEKIKAQVMLEPCPQATPEPSPIPEAPKSDPRKSRVRERRPEGRSKTYDWSEFKMEQTEKPVKERADTVDLSAHPPSLMEEAEKENVRRGVPLHSTTRKMEVDHPTAMLPASEEKKDNRTSGVNEEIEQRWHEVETTPLREEKQVPINTSIANSGNSNRLPAHELAALLDKELGQKQKELDRLTKQNNLLKVQLEDALGREQCAREGYVLQSATPPSSSPHRVPWQRLHKLNQDLQGELEAQKCKQDLAQQQIRTLKRSYTEAQDAVDRHETDIQALQGKLACAMAEIFASEQAVARMRNELKLEQERSKEQEVEYGQSEVTLRSQLKDSEDRLREVEACLLERNQALRHLEHQQALQRDHMREVQRLQERLQEVTARLNATEEGQALKEERLRKEQHSMEESHEREKQNLCRRLAQAEMAQKEMEDRLLEAEQQVDALLRGRQTLGGKECKEEMLKLQEELTQRIGMVESLRESVRRLEEEKGHLTCRCQELLNQIAEADREVNKLRKCLDTEEADYYTLEHSYERATQEFQKMSQFLREKEEEIRQTKEMYERLVERKEEDLKEAFVKMRALGSSLEETEQKLQAKEELLCQMSQSLLDKVEPCSAEKDLQAKLVVAEDRIAELEQHLNALQLGYADLRMERQQIPEQREKGRVKKSASLPPNTELSCSFYSNQQSKTENIPDDIESQAKRSRIRFSSIQCQKYISLEGMVSGHASGSHLSSTLLDTGQKVDQDVNEDIGLTAENISSVMPHTSDPEKFISIITALETKLLATEDKLRNLTQNLEDQRSTQADVMSKIDLEMTENNHYPEKEFSCGSGILSGAANKHYAKALVCVEGSREKVRAILSGFHDTAGTQLHSLSEIENDLFNASLYIQQGQKTLEEQTPVVHQNQTQETRDGEALKLFAKTLSLEAVVLNKMALLIQTSKSDIKQALAEIWKDIENIKKSDKDCLAVVYADVLTKKLMLDSAFWRELEKTETDVAKCKEGSASADVAVDVTIFNTFIKAEVAYSIQNLKLSYEEKFKILKRELTEAHDNLYQREMALKAIIAASKRPDLKNVIKEVRNNLGFNKQELADIHPPELAPYMEQIEMEEARDLAEKIVDRHLTEDMPSCGVDSIEMLQNAHDNLANELQRQAEILHKYAQEIESGENHPGLAKMIHAFFGQQTSHNFTSTSLCMREALIQAQVAYVACRLRAMHEQDVGWCKQTGQNMDALVQQHARNVSAIQEKYEASLQEERLSFTQTVAALQMENQTLKTEISKRVNQLSQQQEQLALLEERYQMDTQELNQLHKKELRQVEQGHASTELALMETVADSQRKLEVLLVDMDTMKEQHESQAKKLEEQYEQRICDLQHIHREEIEKLHSQYVENIQCVKEHLQDKKGPEVSHYEATIPMEEEEQGKGEDAQNMSEVDSMVVLKDRIQELETQMNTMRDELENKHLEGDVASLREKYQRDFESLKATCERGFAAMEETHHKVIEDIQRQHQREISKLLEERERLLAEETAATIAAIEAMKNAHKEDLEKTQRSQLSGLNSDIDELRIQYEEELQSIHRELEVLSEQYSQKCLENAHLAQALEAERQALRQCQRENQELNAHNQELNNRLSVEITRMRSCFSGETALSPLTQGKDVYELEVLLRIKESEIQYLKQEIHSLKDELQSALRDKKYATDKYKDIYTELSIVKAKADCDITKLKEKLLIATEALGERTVDGTVTSGYDIMKSKSNPDIIKKEKSITSKQLRGIRSKVSVI</sequence>
<dbReference type="PANTHER" id="PTHR17271">
    <property type="entry name" value="PLECKSTRIN HOMOLOGY PH DOMAIN-CONTAINING PROTEIN"/>
    <property type="match status" value="1"/>
</dbReference>
<feature type="domain" description="PH" evidence="3">
    <location>
        <begin position="43"/>
        <end position="150"/>
    </location>
</feature>
<feature type="coiled-coil region" evidence="1">
    <location>
        <begin position="2203"/>
        <end position="2230"/>
    </location>
</feature>
<dbReference type="Pfam" id="PF00169">
    <property type="entry name" value="PH"/>
    <property type="match status" value="2"/>
</dbReference>
<feature type="domain" description="PH" evidence="3">
    <location>
        <begin position="456"/>
        <end position="552"/>
    </location>
</feature>
<feature type="region of interest" description="Disordered" evidence="2">
    <location>
        <begin position="577"/>
        <end position="651"/>
    </location>
</feature>
<feature type="compositionally biased region" description="Basic and acidic residues" evidence="2">
    <location>
        <begin position="950"/>
        <end position="973"/>
    </location>
</feature>
<feature type="region of interest" description="Disordered" evidence="2">
    <location>
        <begin position="152"/>
        <end position="193"/>
    </location>
</feature>
<feature type="region of interest" description="Disordered" evidence="2">
    <location>
        <begin position="399"/>
        <end position="425"/>
    </location>
</feature>
<dbReference type="Ensembl" id="ENSSMAT00000023204.2">
    <property type="protein sequence ID" value="ENSSMAP00000022940.2"/>
    <property type="gene ID" value="ENSSMAG00000013904.2"/>
</dbReference>
<feature type="compositionally biased region" description="Basic and acidic residues" evidence="2">
    <location>
        <begin position="591"/>
        <end position="632"/>
    </location>
</feature>
<dbReference type="GO" id="GO:0015629">
    <property type="term" value="C:actin cytoskeleton"/>
    <property type="evidence" value="ECO:0007669"/>
    <property type="project" value="TreeGrafter"/>
</dbReference>
<dbReference type="InterPro" id="IPR039597">
    <property type="entry name" value="M-RIP_PH"/>
</dbReference>
<feature type="coiled-coil region" evidence="1">
    <location>
        <begin position="730"/>
        <end position="764"/>
    </location>
</feature>
<feature type="region of interest" description="Disordered" evidence="2">
    <location>
        <begin position="362"/>
        <end position="386"/>
    </location>
</feature>
<reference evidence="4" key="2">
    <citation type="submission" date="2025-08" db="UniProtKB">
        <authorList>
            <consortium name="Ensembl"/>
        </authorList>
    </citation>
    <scope>IDENTIFICATION</scope>
</reference>
<dbReference type="CDD" id="cd13275">
    <property type="entry name" value="PH_M-RIP"/>
    <property type="match status" value="1"/>
</dbReference>
<feature type="compositionally biased region" description="Polar residues" evidence="2">
    <location>
        <begin position="294"/>
        <end position="307"/>
    </location>
</feature>
<feature type="coiled-coil region" evidence="1">
    <location>
        <begin position="1329"/>
        <end position="1356"/>
    </location>
</feature>
<dbReference type="InterPro" id="IPR001849">
    <property type="entry name" value="PH_domain"/>
</dbReference>
<gene>
    <name evidence="4" type="primary">si:ch73-103b11.2</name>
</gene>
<feature type="region of interest" description="Disordered" evidence="2">
    <location>
        <begin position="946"/>
        <end position="973"/>
    </location>
</feature>
<feature type="coiled-coil region" evidence="1">
    <location>
        <begin position="1981"/>
        <end position="2008"/>
    </location>
</feature>
<evidence type="ECO:0000313" key="4">
    <source>
        <dbReference type="Ensembl" id="ENSSMAP00000022940.2"/>
    </source>
</evidence>
<evidence type="ECO:0000313" key="5">
    <source>
        <dbReference type="Proteomes" id="UP000694558"/>
    </source>
</evidence>
<keyword evidence="1" id="KW-0175">Coiled coil</keyword>
<reference evidence="4" key="1">
    <citation type="submission" date="2023-05" db="EMBL/GenBank/DDBJ databases">
        <title>High-quality long-read genome of Scophthalmus maximus.</title>
        <authorList>
            <person name="Lien S."/>
            <person name="Martinez P."/>
        </authorList>
    </citation>
    <scope>NUCLEOTIDE SEQUENCE [LARGE SCALE GENOMIC DNA]</scope>
</reference>
<feature type="coiled-coil region" evidence="1">
    <location>
        <begin position="1033"/>
        <end position="1207"/>
    </location>
</feature>
<protein>
    <recommendedName>
        <fullName evidence="3">PH domain-containing protein</fullName>
    </recommendedName>
</protein>
<dbReference type="Gene3D" id="2.30.29.30">
    <property type="entry name" value="Pleckstrin-homology domain (PH domain)/Phosphotyrosine-binding domain (PTB)"/>
    <property type="match status" value="2"/>
</dbReference>
<feature type="region of interest" description="Disordered" evidence="2">
    <location>
        <begin position="250"/>
        <end position="348"/>
    </location>
</feature>
<feature type="coiled-coil region" evidence="1">
    <location>
        <begin position="1825"/>
        <end position="1917"/>
    </location>
</feature>
<dbReference type="Proteomes" id="UP000694558">
    <property type="component" value="Chromosome 18"/>
</dbReference>
<feature type="compositionally biased region" description="Low complexity" evidence="2">
    <location>
        <begin position="273"/>
        <end position="288"/>
    </location>
</feature>
<proteinExistence type="predicted"/>
<dbReference type="GeneTree" id="ENSGT00940000155286"/>
<feature type="coiled-coil region" evidence="1">
    <location>
        <begin position="1684"/>
        <end position="1711"/>
    </location>
</feature>
<feature type="coiled-coil region" evidence="1">
    <location>
        <begin position="2044"/>
        <end position="2169"/>
    </location>
</feature>
<feature type="compositionally biased region" description="Polar residues" evidence="2">
    <location>
        <begin position="407"/>
        <end position="422"/>
    </location>
</feature>
<feature type="compositionally biased region" description="Pro residues" evidence="2">
    <location>
        <begin position="579"/>
        <end position="589"/>
    </location>
</feature>
<dbReference type="SMART" id="SM00233">
    <property type="entry name" value="PH"/>
    <property type="match status" value="2"/>
</dbReference>
<evidence type="ECO:0000259" key="3">
    <source>
        <dbReference type="PROSITE" id="PS50003"/>
    </source>
</evidence>
<dbReference type="GO" id="GO:0051015">
    <property type="term" value="F:actin filament binding"/>
    <property type="evidence" value="ECO:0007669"/>
    <property type="project" value="TreeGrafter"/>
</dbReference>
<feature type="compositionally biased region" description="Polar residues" evidence="2">
    <location>
        <begin position="317"/>
        <end position="326"/>
    </location>
</feature>
<dbReference type="SUPFAM" id="SSF50729">
    <property type="entry name" value="PH domain-like"/>
    <property type="match status" value="2"/>
</dbReference>
<name>A0A8D3AST1_SCOMX</name>
<accession>A0A8D3AST1</accession>
<evidence type="ECO:0000256" key="1">
    <source>
        <dbReference type="SAM" id="Coils"/>
    </source>
</evidence>
<feature type="compositionally biased region" description="Low complexity" evidence="2">
    <location>
        <begin position="255"/>
        <end position="265"/>
    </location>
</feature>
<feature type="compositionally biased region" description="Low complexity" evidence="2">
    <location>
        <begin position="179"/>
        <end position="193"/>
    </location>
</feature>
<dbReference type="InterPro" id="IPR011993">
    <property type="entry name" value="PH-like_dom_sf"/>
</dbReference>